<sequence length="360" mass="41040">MKVFQCQNCQAPVFFENTSCLNCGHHLGYHSGYAQLLPLRAQGNGWNVIPEDGQLYQYCANFAHKVCNWLVPDDGQAGFCEACQLNKTIPNLEVQDNVLAWYQLEKAKHRLVYGLQRLGLPIISKTEDPERGLAFDFLSPDADDTQQVQTGHLNGLITINLAEADSVHREWIRRKMSEPYRTLIGHFRHEVGHYYWDLLVFPQENALTSFRNLFGDETRDYGEALEAYYQQGAPSDWQENYISSYASAHAWEDWAETWAHYLHIMDTVETGFTFGLSLHPQKAGPELFEKQTMLDPYSEADFTNIVEAFVPLTFAINSFNRGMGISDIYPFVIAPGVQQKLTFIHDLVFSHKNSSNQPAG</sequence>
<evidence type="ECO:0000313" key="3">
    <source>
        <dbReference type="Proteomes" id="UP000223913"/>
    </source>
</evidence>
<dbReference type="Pfam" id="PF10005">
    <property type="entry name" value="Zn_ribbon_DZR_6"/>
    <property type="match status" value="1"/>
</dbReference>
<name>A0A2D0MYF3_FLAN2</name>
<comment type="caution">
    <text evidence="2">The sequence shown here is derived from an EMBL/GenBank/DDBJ whole genome shotgun (WGS) entry which is preliminary data.</text>
</comment>
<organism evidence="2 3">
    <name type="scientific">Flavilitoribacter nigricans (strain ATCC 23147 / DSM 23189 / NBRC 102662 / NCIMB 1420 / SS-2)</name>
    <name type="common">Lewinella nigricans</name>
    <dbReference type="NCBI Taxonomy" id="1122177"/>
    <lineage>
        <taxon>Bacteria</taxon>
        <taxon>Pseudomonadati</taxon>
        <taxon>Bacteroidota</taxon>
        <taxon>Saprospiria</taxon>
        <taxon>Saprospirales</taxon>
        <taxon>Lewinellaceae</taxon>
        <taxon>Flavilitoribacter</taxon>
    </lineage>
</organism>
<dbReference type="InterPro" id="IPR031321">
    <property type="entry name" value="UCP012641"/>
</dbReference>
<feature type="domain" description="Zinc-ribbon" evidence="1">
    <location>
        <begin position="3"/>
        <end position="93"/>
    </location>
</feature>
<dbReference type="EMBL" id="PDUD01000060">
    <property type="protein sequence ID" value="PHN01210.1"/>
    <property type="molecule type" value="Genomic_DNA"/>
</dbReference>
<accession>A0A2D0MYF3</accession>
<dbReference type="PIRSF" id="PIRSF012641">
    <property type="entry name" value="UCP012641"/>
    <property type="match status" value="1"/>
</dbReference>
<dbReference type="Pfam" id="PF15887">
    <property type="entry name" value="Peptidase_Mx"/>
    <property type="match status" value="1"/>
</dbReference>
<protein>
    <recommendedName>
        <fullName evidence="1">Zinc-ribbon domain-containing protein</fullName>
    </recommendedName>
</protein>
<evidence type="ECO:0000259" key="1">
    <source>
        <dbReference type="Pfam" id="PF10005"/>
    </source>
</evidence>
<proteinExistence type="predicted"/>
<reference evidence="2 3" key="1">
    <citation type="submission" date="2017-10" db="EMBL/GenBank/DDBJ databases">
        <title>The draft genome sequence of Lewinella nigricans NBRC 102662.</title>
        <authorList>
            <person name="Wang K."/>
        </authorList>
    </citation>
    <scope>NUCLEOTIDE SEQUENCE [LARGE SCALE GENOMIC DNA]</scope>
    <source>
        <strain evidence="2 3">NBRC 102662</strain>
    </source>
</reference>
<dbReference type="Gene3D" id="3.40.390.70">
    <property type="match status" value="1"/>
</dbReference>
<dbReference type="OrthoDB" id="256753at2"/>
<keyword evidence="3" id="KW-1185">Reference proteome</keyword>
<dbReference type="Proteomes" id="UP000223913">
    <property type="component" value="Unassembled WGS sequence"/>
</dbReference>
<evidence type="ECO:0000313" key="2">
    <source>
        <dbReference type="EMBL" id="PHN01210.1"/>
    </source>
</evidence>
<gene>
    <name evidence="2" type="ORF">CRP01_38365</name>
</gene>
<dbReference type="AlphaFoldDB" id="A0A2D0MYF3"/>
<dbReference type="RefSeq" id="WP_099155405.1">
    <property type="nucleotide sequence ID" value="NZ_PDUD01000060.1"/>
</dbReference>
<dbReference type="InterPro" id="IPR011201">
    <property type="entry name" value="Zinc-ribbon_6_bact"/>
</dbReference>